<reference evidence="1" key="2">
    <citation type="journal article" date="2015" name="Fish Shellfish Immunol.">
        <title>Early steps in the European eel (Anguilla anguilla)-Vibrio vulnificus interaction in the gills: Role of the RtxA13 toxin.</title>
        <authorList>
            <person name="Callol A."/>
            <person name="Pajuelo D."/>
            <person name="Ebbesson L."/>
            <person name="Teles M."/>
            <person name="MacKenzie S."/>
            <person name="Amaro C."/>
        </authorList>
    </citation>
    <scope>NUCLEOTIDE SEQUENCE</scope>
</reference>
<name>A0A0E9U711_ANGAN</name>
<organism evidence="1">
    <name type="scientific">Anguilla anguilla</name>
    <name type="common">European freshwater eel</name>
    <name type="synonym">Muraena anguilla</name>
    <dbReference type="NCBI Taxonomy" id="7936"/>
    <lineage>
        <taxon>Eukaryota</taxon>
        <taxon>Metazoa</taxon>
        <taxon>Chordata</taxon>
        <taxon>Craniata</taxon>
        <taxon>Vertebrata</taxon>
        <taxon>Euteleostomi</taxon>
        <taxon>Actinopterygii</taxon>
        <taxon>Neopterygii</taxon>
        <taxon>Teleostei</taxon>
        <taxon>Anguilliformes</taxon>
        <taxon>Anguillidae</taxon>
        <taxon>Anguilla</taxon>
    </lineage>
</organism>
<protein>
    <submittedName>
        <fullName evidence="1">Uncharacterized protein</fullName>
    </submittedName>
</protein>
<sequence length="20" mass="2286">MAVCTILLQAFGKYHDGDFR</sequence>
<proteinExistence type="predicted"/>
<accession>A0A0E9U711</accession>
<reference evidence="1" key="1">
    <citation type="submission" date="2014-11" db="EMBL/GenBank/DDBJ databases">
        <authorList>
            <person name="Amaro Gonzalez C."/>
        </authorList>
    </citation>
    <scope>NUCLEOTIDE SEQUENCE</scope>
</reference>
<dbReference type="AlphaFoldDB" id="A0A0E9U711"/>
<evidence type="ECO:0000313" key="1">
    <source>
        <dbReference type="EMBL" id="JAH61522.1"/>
    </source>
</evidence>
<dbReference type="EMBL" id="GBXM01047055">
    <property type="protein sequence ID" value="JAH61522.1"/>
    <property type="molecule type" value="Transcribed_RNA"/>
</dbReference>